<dbReference type="AlphaFoldDB" id="A0A1D9NXU2"/>
<dbReference type="InterPro" id="IPR043756">
    <property type="entry name" value="DUF5702"/>
</dbReference>
<dbReference type="RefSeq" id="WP_071174919.1">
    <property type="nucleotide sequence ID" value="NZ_CP017831.1"/>
</dbReference>
<dbReference type="KEGG" id="bhu:bhn_I0063"/>
<dbReference type="Pfam" id="PF18960">
    <property type="entry name" value="DUF5702"/>
    <property type="match status" value="1"/>
</dbReference>
<accession>A0A1D9NXU2</accession>
<gene>
    <name evidence="1" type="ORF">bhn_I0063</name>
</gene>
<proteinExistence type="predicted"/>
<dbReference type="Proteomes" id="UP000179284">
    <property type="component" value="Chromosome I"/>
</dbReference>
<keyword evidence="2" id="KW-1185">Reference proteome</keyword>
<evidence type="ECO:0000313" key="2">
    <source>
        <dbReference type="Proteomes" id="UP000179284"/>
    </source>
</evidence>
<protein>
    <submittedName>
        <fullName evidence="1">Uncharacterized protein</fullName>
    </submittedName>
</protein>
<dbReference type="EMBL" id="CP017831">
    <property type="protein sequence ID" value="AOZ95099.1"/>
    <property type="molecule type" value="Genomic_DNA"/>
</dbReference>
<reference evidence="2" key="1">
    <citation type="submission" date="2016-10" db="EMBL/GenBank/DDBJ databases">
        <title>The complete genome sequence of the rumen bacterium Butyrivibrio hungatei MB2003.</title>
        <authorList>
            <person name="Palevich N."/>
            <person name="Kelly W.J."/>
            <person name="Leahy S.C."/>
            <person name="Altermann E."/>
            <person name="Rakonjac J."/>
            <person name="Attwood G.T."/>
        </authorList>
    </citation>
    <scope>NUCLEOTIDE SEQUENCE [LARGE SCALE GENOMIC DNA]</scope>
    <source>
        <strain evidence="2">MB2003</strain>
    </source>
</reference>
<evidence type="ECO:0000313" key="1">
    <source>
        <dbReference type="EMBL" id="AOZ95099.1"/>
    </source>
</evidence>
<sequence length="462" mass="51922">MIIMSLILALYQGARIGAIKMKTECVADISMNSILAEYNRELYEQYGLFMVDTSYGTGKHSITNTEEHLRKYVQKNFERSTVGKLTGKTTMLGAYCKEAKITGTSFAADNKGTVLNRQILAYMAGEPVGALMIDVVSNTQTLQDAGFDTTDVEAMASENQAQIDAIELPTIINDKGEEEQITLGNPADIVNSQKGIGALNLAIKDKSVISKAAVDLSQYASHRELNKGTGLRDYEEISASEKLLLEQYYYEKCSRYGEEMDKALLKYQLEYLAFGQSSDYGNLEKMAETLLFWREASNMLYLFNCSAKVEEAELIALALTAIMLVPELKDLVKYSILFAWTFAESIADLHALFSGGRVPLFKSDSTWKLSLTNMFSFRDHLGDGGESEGLLYEDYLRMRLLMTDLEKKTLRLMDIMEMDIRRTSGNAQFKIDHCLDTFCGEIEVASMFGYDVKIERVYGYEE</sequence>
<name>A0A1D9NXU2_9FIRM</name>
<organism evidence="1 2">
    <name type="scientific">Butyrivibrio hungatei</name>
    <dbReference type="NCBI Taxonomy" id="185008"/>
    <lineage>
        <taxon>Bacteria</taxon>
        <taxon>Bacillati</taxon>
        <taxon>Bacillota</taxon>
        <taxon>Clostridia</taxon>
        <taxon>Lachnospirales</taxon>
        <taxon>Lachnospiraceae</taxon>
        <taxon>Butyrivibrio</taxon>
    </lineage>
</organism>